<dbReference type="Proteomes" id="UP000635565">
    <property type="component" value="Unassembled WGS sequence"/>
</dbReference>
<reference evidence="1 2" key="1">
    <citation type="journal article" date="2021" name="Int. J. Syst. Evol. Microbiol.">
        <title>Reticulibacter mediterranei gen. nov., sp. nov., within the new family Reticulibacteraceae fam. nov., and Ktedonospora formicarum gen. nov., sp. nov., Ktedonobacter robiniae sp. nov., Dictyobacter formicarum sp. nov. and Dictyobacter arantiisoli sp. nov., belonging to the class Ktedonobacteria.</title>
        <authorList>
            <person name="Yabe S."/>
            <person name="Zheng Y."/>
            <person name="Wang C.M."/>
            <person name="Sakai Y."/>
            <person name="Abe K."/>
            <person name="Yokota A."/>
            <person name="Donadio S."/>
            <person name="Cavaletti L."/>
            <person name="Monciardini P."/>
        </authorList>
    </citation>
    <scope>NUCLEOTIDE SEQUENCE [LARGE SCALE GENOMIC DNA]</scope>
    <source>
        <strain evidence="1 2">SOSP1-9</strain>
    </source>
</reference>
<proteinExistence type="predicted"/>
<dbReference type="EMBL" id="BNJJ01000011">
    <property type="protein sequence ID" value="GHO86098.1"/>
    <property type="molecule type" value="Genomic_DNA"/>
</dbReference>
<gene>
    <name evidence="1" type="ORF">KSZ_41040</name>
</gene>
<organism evidence="1 2">
    <name type="scientific">Dictyobacter formicarum</name>
    <dbReference type="NCBI Taxonomy" id="2778368"/>
    <lineage>
        <taxon>Bacteria</taxon>
        <taxon>Bacillati</taxon>
        <taxon>Chloroflexota</taxon>
        <taxon>Ktedonobacteria</taxon>
        <taxon>Ktedonobacterales</taxon>
        <taxon>Dictyobacteraceae</taxon>
        <taxon>Dictyobacter</taxon>
    </lineage>
</organism>
<accession>A0ABQ3VJU7</accession>
<keyword evidence="2" id="KW-1185">Reference proteome</keyword>
<comment type="caution">
    <text evidence="1">The sequence shown here is derived from an EMBL/GenBank/DDBJ whole genome shotgun (WGS) entry which is preliminary data.</text>
</comment>
<evidence type="ECO:0008006" key="3">
    <source>
        <dbReference type="Google" id="ProtNLM"/>
    </source>
</evidence>
<name>A0ABQ3VJU7_9CHLR</name>
<sequence length="64" mass="7045">MEQAIKGQRTQAIGLTAIFAGYWSWSHAEPTLGRDGARYSGYGAGIVERAKEANICRVEQVWTS</sequence>
<evidence type="ECO:0000313" key="1">
    <source>
        <dbReference type="EMBL" id="GHO86098.1"/>
    </source>
</evidence>
<evidence type="ECO:0000313" key="2">
    <source>
        <dbReference type="Proteomes" id="UP000635565"/>
    </source>
</evidence>
<protein>
    <recommendedName>
        <fullName evidence="3">NADP-dependent oxidoreductase domain-containing protein</fullName>
    </recommendedName>
</protein>